<feature type="compositionally biased region" description="Basic and acidic residues" evidence="2">
    <location>
        <begin position="34"/>
        <end position="51"/>
    </location>
</feature>
<feature type="region of interest" description="Disordered" evidence="2">
    <location>
        <begin position="365"/>
        <end position="438"/>
    </location>
</feature>
<feature type="region of interest" description="Disordered" evidence="2">
    <location>
        <begin position="257"/>
        <end position="322"/>
    </location>
</feature>
<name>A0A8H8CNG8_PSICU</name>
<organism evidence="3">
    <name type="scientific">Psilocybe cubensis</name>
    <name type="common">Psychedelic mushroom</name>
    <name type="synonym">Stropharia cubensis</name>
    <dbReference type="NCBI Taxonomy" id="181762"/>
    <lineage>
        <taxon>Eukaryota</taxon>
        <taxon>Fungi</taxon>
        <taxon>Dikarya</taxon>
        <taxon>Basidiomycota</taxon>
        <taxon>Agaricomycotina</taxon>
        <taxon>Agaricomycetes</taxon>
        <taxon>Agaricomycetidae</taxon>
        <taxon>Agaricales</taxon>
        <taxon>Agaricineae</taxon>
        <taxon>Strophariaceae</taxon>
        <taxon>Psilocybe</taxon>
    </lineage>
</organism>
<comment type="caution">
    <text evidence="3">The sequence shown here is derived from an EMBL/GenBank/DDBJ whole genome shotgun (WGS) entry which is preliminary data.</text>
</comment>
<keyword evidence="1" id="KW-0175">Coiled coil</keyword>
<dbReference type="EMBL" id="JAFIQS010000002">
    <property type="protein sequence ID" value="KAG5172937.1"/>
    <property type="molecule type" value="Genomic_DNA"/>
</dbReference>
<proteinExistence type="predicted"/>
<evidence type="ECO:0000256" key="1">
    <source>
        <dbReference type="SAM" id="Coils"/>
    </source>
</evidence>
<feature type="region of interest" description="Disordered" evidence="2">
    <location>
        <begin position="34"/>
        <end position="129"/>
    </location>
</feature>
<feature type="compositionally biased region" description="Basic and acidic residues" evidence="2">
    <location>
        <begin position="292"/>
        <end position="304"/>
    </location>
</feature>
<accession>A0A8H8CNG8</accession>
<feature type="compositionally biased region" description="Polar residues" evidence="2">
    <location>
        <begin position="52"/>
        <end position="69"/>
    </location>
</feature>
<dbReference type="AlphaFoldDB" id="A0A8H8CNG8"/>
<feature type="coiled-coil region" evidence="1">
    <location>
        <begin position="139"/>
        <end position="166"/>
    </location>
</feature>
<evidence type="ECO:0000256" key="2">
    <source>
        <dbReference type="SAM" id="MobiDB-lite"/>
    </source>
</evidence>
<feature type="compositionally biased region" description="Basic and acidic residues" evidence="2">
    <location>
        <begin position="395"/>
        <end position="415"/>
    </location>
</feature>
<sequence length="573" mass="63371">MTAESPLTWQSITLEQIPKLHLWQLIELSEARKRDLKAENVADRAKQRGSFEDQSAQHGTPTTNDNVNSRLEPRVAECSTAGPSRSPKRSVKGHPYSRSARGKTSNRKAVIAEGRSPTSVALNSTSGSGYNDAAQEEAIREILEVINQYNKELTELENQHNDVLQTAVNARLISARLKEKILFERKKTDKLVGFLTRWQKSHLGSSFDELPVEEPLEPEHAIDEELGADMLARLKRDFEKVLTKKQFSQLKRRFVAVEQKKKRQQSRNTDGSPAVTHVGTDAISNKRKGKAKGKEKDSGHDEASAVRNKGKGKGKAKEVDMSALSPAAKKRLVSDYLKENPAILRSIEESDLNLAIERSRNDILNGGRSGGNSSGHAGASGSRAHSPKASGSGTRRLDNVVERGRGIDAVDEEHPRKRRRIHLDTSEPSPPKDSSPPSFLAKTLSFAATKSTLAAILQLDICLSPSRMISTMLLRSLTQEYLIFNGKTPQDLSCALLILSTTGCLAWLYLIKEIGTTEHAFARIGEDRRISGELRHCWQKSSFKNFWAGTVTRRIDADGNSIADNVGQMVYLS</sequence>
<protein>
    <submittedName>
        <fullName evidence="3">Uncharacterized protein</fullName>
    </submittedName>
</protein>
<evidence type="ECO:0000313" key="3">
    <source>
        <dbReference type="EMBL" id="KAG5172937.1"/>
    </source>
</evidence>
<feature type="compositionally biased region" description="Low complexity" evidence="2">
    <location>
        <begin position="374"/>
        <end position="384"/>
    </location>
</feature>
<gene>
    <name evidence="3" type="ORF">JR316_002440</name>
</gene>
<feature type="compositionally biased region" description="Polar residues" evidence="2">
    <location>
        <begin position="116"/>
        <end position="129"/>
    </location>
</feature>
<reference evidence="3" key="1">
    <citation type="submission" date="2021-02" db="EMBL/GenBank/DDBJ databases">
        <title>Psilocybe cubensis genome.</title>
        <authorList>
            <person name="Mckernan K.J."/>
            <person name="Crawford S."/>
            <person name="Trippe A."/>
            <person name="Kane L.T."/>
            <person name="Mclaughlin S."/>
        </authorList>
    </citation>
    <scope>NUCLEOTIDE SEQUENCE [LARGE SCALE GENOMIC DNA]</scope>
    <source>
        <strain evidence="3">MGC-MH-2018</strain>
    </source>
</reference>